<protein>
    <submittedName>
        <fullName evidence="2">Uncharacterized protein</fullName>
    </submittedName>
</protein>
<accession>A0A3S5BX61</accession>
<organism evidence="2 3">
    <name type="scientific">Protopolystoma xenopodis</name>
    <dbReference type="NCBI Taxonomy" id="117903"/>
    <lineage>
        <taxon>Eukaryota</taxon>
        <taxon>Metazoa</taxon>
        <taxon>Spiralia</taxon>
        <taxon>Lophotrochozoa</taxon>
        <taxon>Platyhelminthes</taxon>
        <taxon>Monogenea</taxon>
        <taxon>Polyopisthocotylea</taxon>
        <taxon>Polystomatidea</taxon>
        <taxon>Polystomatidae</taxon>
        <taxon>Protopolystoma</taxon>
    </lineage>
</organism>
<feature type="region of interest" description="Disordered" evidence="1">
    <location>
        <begin position="69"/>
        <end position="102"/>
    </location>
</feature>
<sequence length="102" mass="11320">MQCRLNPASSSWRLTTHEQLSSIEGTCSDPLSCGIGAVDFILAVGRALDNHLFFFQLASCLSGTASLHRNTPDVGRRKSCRNGSMVHRPPRKRQTIGRYDQM</sequence>
<reference evidence="2" key="1">
    <citation type="submission" date="2018-11" db="EMBL/GenBank/DDBJ databases">
        <authorList>
            <consortium name="Pathogen Informatics"/>
        </authorList>
    </citation>
    <scope>NUCLEOTIDE SEQUENCE</scope>
</reference>
<evidence type="ECO:0000313" key="2">
    <source>
        <dbReference type="EMBL" id="VEL22630.1"/>
    </source>
</evidence>
<keyword evidence="3" id="KW-1185">Reference proteome</keyword>
<dbReference type="AlphaFoldDB" id="A0A3S5BX61"/>
<gene>
    <name evidence="2" type="ORF">PXEA_LOCUS16070</name>
</gene>
<evidence type="ECO:0000256" key="1">
    <source>
        <dbReference type="SAM" id="MobiDB-lite"/>
    </source>
</evidence>
<name>A0A3S5BX61_9PLAT</name>
<proteinExistence type="predicted"/>
<comment type="caution">
    <text evidence="2">The sequence shown here is derived from an EMBL/GenBank/DDBJ whole genome shotgun (WGS) entry which is preliminary data.</text>
</comment>
<evidence type="ECO:0000313" key="3">
    <source>
        <dbReference type="Proteomes" id="UP000784294"/>
    </source>
</evidence>
<dbReference type="EMBL" id="CAAALY010057568">
    <property type="protein sequence ID" value="VEL22630.1"/>
    <property type="molecule type" value="Genomic_DNA"/>
</dbReference>
<dbReference type="Proteomes" id="UP000784294">
    <property type="component" value="Unassembled WGS sequence"/>
</dbReference>